<evidence type="ECO:0000313" key="1">
    <source>
        <dbReference type="EMBL" id="KXT68313.1"/>
    </source>
</evidence>
<name>A0A139MX59_STRCR</name>
<organism evidence="1 2">
    <name type="scientific">Streptococcus cristatus</name>
    <dbReference type="NCBI Taxonomy" id="45634"/>
    <lineage>
        <taxon>Bacteria</taxon>
        <taxon>Bacillati</taxon>
        <taxon>Bacillota</taxon>
        <taxon>Bacilli</taxon>
        <taxon>Lactobacillales</taxon>
        <taxon>Streptococcaceae</taxon>
        <taxon>Streptococcus</taxon>
    </lineage>
</organism>
<dbReference type="EMBL" id="LQRD01000078">
    <property type="protein sequence ID" value="KXT68313.1"/>
    <property type="molecule type" value="Genomic_DNA"/>
</dbReference>
<accession>A0A139MX59</accession>
<comment type="caution">
    <text evidence="1">The sequence shown here is derived from an EMBL/GenBank/DDBJ whole genome shotgun (WGS) entry which is preliminary data.</text>
</comment>
<dbReference type="STRING" id="45634.SCRDD08_02089"/>
<reference evidence="1 2" key="1">
    <citation type="submission" date="2016-01" db="EMBL/GenBank/DDBJ databases">
        <title>Highly variable Streptococcus oralis are common among viridans streptococci isolated from primates.</title>
        <authorList>
            <person name="Denapaite D."/>
            <person name="Rieger M."/>
            <person name="Koendgen S."/>
            <person name="Brueckner R."/>
            <person name="Ochigava I."/>
            <person name="Kappeler P."/>
            <person name="Maetz-Rensing K."/>
            <person name="Leendertz F."/>
            <person name="Hakenbeck R."/>
        </authorList>
    </citation>
    <scope>NUCLEOTIDE SEQUENCE [LARGE SCALE GENOMIC DNA]</scope>
    <source>
        <strain evidence="1 2">DD08</strain>
    </source>
</reference>
<gene>
    <name evidence="1" type="ORF">SCRDD08_02089</name>
</gene>
<evidence type="ECO:0000313" key="2">
    <source>
        <dbReference type="Proteomes" id="UP000070377"/>
    </source>
</evidence>
<dbReference type="Proteomes" id="UP000070377">
    <property type="component" value="Unassembled WGS sequence"/>
</dbReference>
<sequence>MSLGKGLIFKMVEEFDDVFEDDITTLTFTYADDVVIPEIPDAEGIHIVEITNNQLVIEHTRDDDEVYDYIKSFGLTSRPIKLSIEFFAYEDPEEE</sequence>
<proteinExistence type="predicted"/>
<dbReference type="AlphaFoldDB" id="A0A139MX59"/>
<dbReference type="PATRIC" id="fig|45634.12.peg.2174"/>
<protein>
    <submittedName>
        <fullName evidence="1">Uncharacterized protein</fullName>
    </submittedName>
</protein>